<dbReference type="AlphaFoldDB" id="A0A8D2NCP8"/>
<protein>
    <submittedName>
        <fullName evidence="2">Uncharacterized protein</fullName>
    </submittedName>
</protein>
<reference evidence="2" key="1">
    <citation type="submission" date="2025-08" db="UniProtKB">
        <authorList>
            <consortium name="Ensembl"/>
        </authorList>
    </citation>
    <scope>IDENTIFICATION</scope>
</reference>
<evidence type="ECO:0000313" key="3">
    <source>
        <dbReference type="Proteomes" id="UP000694413"/>
    </source>
</evidence>
<reference evidence="2" key="2">
    <citation type="submission" date="2025-09" db="UniProtKB">
        <authorList>
            <consortium name="Ensembl"/>
        </authorList>
    </citation>
    <scope>IDENTIFICATION</scope>
</reference>
<organism evidence="2 3">
    <name type="scientific">Zonotrichia albicollis</name>
    <name type="common">White-throated sparrow</name>
    <name type="synonym">Fringilla albicollis</name>
    <dbReference type="NCBI Taxonomy" id="44394"/>
    <lineage>
        <taxon>Eukaryota</taxon>
        <taxon>Metazoa</taxon>
        <taxon>Chordata</taxon>
        <taxon>Craniata</taxon>
        <taxon>Vertebrata</taxon>
        <taxon>Euteleostomi</taxon>
        <taxon>Archelosauria</taxon>
        <taxon>Archosauria</taxon>
        <taxon>Dinosauria</taxon>
        <taxon>Saurischia</taxon>
        <taxon>Theropoda</taxon>
        <taxon>Coelurosauria</taxon>
        <taxon>Aves</taxon>
        <taxon>Neognathae</taxon>
        <taxon>Neoaves</taxon>
        <taxon>Telluraves</taxon>
        <taxon>Australaves</taxon>
        <taxon>Passeriformes</taxon>
        <taxon>Passerellidae</taxon>
        <taxon>Zonotrichia</taxon>
    </lineage>
</organism>
<accession>A0A8D2NCP8</accession>
<feature type="compositionally biased region" description="Polar residues" evidence="1">
    <location>
        <begin position="393"/>
        <end position="412"/>
    </location>
</feature>
<evidence type="ECO:0000313" key="2">
    <source>
        <dbReference type="Ensembl" id="ENSZALP00000020459.1"/>
    </source>
</evidence>
<feature type="region of interest" description="Disordered" evidence="1">
    <location>
        <begin position="346"/>
        <end position="412"/>
    </location>
</feature>
<name>A0A8D2NCP8_ZONAL</name>
<feature type="compositionally biased region" description="Polar residues" evidence="1">
    <location>
        <begin position="371"/>
        <end position="381"/>
    </location>
</feature>
<dbReference type="Proteomes" id="UP000694413">
    <property type="component" value="Unassembled WGS sequence"/>
</dbReference>
<evidence type="ECO:0000256" key="1">
    <source>
        <dbReference type="SAM" id="MobiDB-lite"/>
    </source>
</evidence>
<sequence>MPRFPAVLFPRYPAVLSLGTQLCHPRVPSCAIPGTQLCYPWVPSCAIPRYPAVLSLGTQLCHAQASSCAISGTPGHGITRTSGHSIPRHLVVPSLGHLTMASPGHLAEPLLRHTLPRALATASPEHLAVLSLGTQTWHSWSIQLWQPQALICAIFRHPAVLHPGHSAVASLGHLAMALPDTHGLPGCAILRHPRAALESPRKSIIFEPYPSVVDPNDPKTLAFNPKKKNYERLQKALDSVMSIREMTQVSVVVPQPHVTSPVWDPSWEWRFGADLHLPMAGWVLGDPPAPCLASARGLTWRSRSRWTSWTPWHIPSCSGKAEGCAALSCCPLSLPLSHIPQDMGWSGGSQVSGAQPPHHLSFGGGHKHLTISGQVGTTFSDSPPLPPPLPKDNLQQQIPHCQAASQQGKGPG</sequence>
<keyword evidence="3" id="KW-1185">Reference proteome</keyword>
<proteinExistence type="predicted"/>
<dbReference type="Ensembl" id="ENSZALT00000026733.1">
    <property type="protein sequence ID" value="ENSZALP00000020459.1"/>
    <property type="gene ID" value="ENSZALG00000016084.1"/>
</dbReference>